<dbReference type="EMBL" id="CP003772">
    <property type="protein sequence ID" value="AFQ03849.1"/>
    <property type="molecule type" value="Genomic_DNA"/>
</dbReference>
<accession>A0ABC7ZIA7</accession>
<gene>
    <name evidence="2" type="ORF">CM1_00285</name>
</gene>
<keyword evidence="1" id="KW-0472">Membrane</keyword>
<protein>
    <recommendedName>
        <fullName evidence="4">DUF2975 domain-containing protein</fullName>
    </recommendedName>
</protein>
<dbReference type="RefSeq" id="WP_009885720.1">
    <property type="nucleotide sequence ID" value="NC_018497.1"/>
</dbReference>
<name>A0ABC7ZIA7_MYCGT</name>
<feature type="transmembrane region" description="Helical" evidence="1">
    <location>
        <begin position="98"/>
        <end position="115"/>
    </location>
</feature>
<evidence type="ECO:0008006" key="4">
    <source>
        <dbReference type="Google" id="ProtNLM"/>
    </source>
</evidence>
<feature type="transmembrane region" description="Helical" evidence="1">
    <location>
        <begin position="13"/>
        <end position="38"/>
    </location>
</feature>
<proteinExistence type="predicted"/>
<keyword evidence="1" id="KW-0812">Transmembrane</keyword>
<reference evidence="2 3" key="1">
    <citation type="journal article" date="2012" name="J. Bacteriol.">
        <title>Draft Genome Sequences of Four Axenic Mycoplasma genitalium Strains Isolated from Denmark, Japan, and Australia.</title>
        <authorList>
            <person name="McGowin C.L."/>
            <person name="Ma L."/>
            <person name="Jensen J.S."/>
            <person name="Mancuso M.M."/>
            <person name="Hamasuna R."/>
            <person name="Adegboye D."/>
            <person name="Martin D.H."/>
        </authorList>
    </citation>
    <scope>NUCLEOTIDE SEQUENCE [LARGE SCALE GENOMIC DNA]</scope>
    <source>
        <strain evidence="2 3">M6320</strain>
    </source>
</reference>
<feature type="transmembrane region" description="Helical" evidence="1">
    <location>
        <begin position="58"/>
        <end position="78"/>
    </location>
</feature>
<evidence type="ECO:0000313" key="3">
    <source>
        <dbReference type="Proteomes" id="UP000005254"/>
    </source>
</evidence>
<sequence length="127" mass="14631">MKVFKKLHNLNEILLLISIFFLVCIISLVGIGIIFDLIRKASLSAIRSDPIFFNLRAVLIVLGVFAICFMIIQLVISIMIWKTINTACENIEPKFKKILHWSCFLPFGLLQLYCYQKIKLVKQADNL</sequence>
<dbReference type="GeneID" id="99646866"/>
<dbReference type="SMR" id="A0ABC7ZIA7"/>
<evidence type="ECO:0000256" key="1">
    <source>
        <dbReference type="SAM" id="Phobius"/>
    </source>
</evidence>
<dbReference type="AlphaFoldDB" id="A0ABC7ZIA7"/>
<dbReference type="Proteomes" id="UP000005254">
    <property type="component" value="Chromosome"/>
</dbReference>
<organism evidence="2 3">
    <name type="scientific">Mycoplasmoides genitalium M6320</name>
    <dbReference type="NCBI Taxonomy" id="662945"/>
    <lineage>
        <taxon>Bacteria</taxon>
        <taxon>Bacillati</taxon>
        <taxon>Mycoplasmatota</taxon>
        <taxon>Mycoplasmoidales</taxon>
        <taxon>Mycoplasmoidaceae</taxon>
        <taxon>Mycoplasmoides</taxon>
    </lineage>
</organism>
<evidence type="ECO:0000313" key="2">
    <source>
        <dbReference type="EMBL" id="AFQ03849.1"/>
    </source>
</evidence>
<keyword evidence="1" id="KW-1133">Transmembrane helix</keyword>
<dbReference type="NCBIfam" id="NF045737">
    <property type="entry name" value="MPN070"/>
    <property type="match status" value="1"/>
</dbReference>
<dbReference type="KEGG" id="mgx:CM1_00285"/>